<proteinExistence type="predicted"/>
<reference evidence="2" key="1">
    <citation type="journal article" date="2014" name="Int. J. Syst. Evol. Microbiol.">
        <title>Complete genome sequence of Corynebacterium casei LMG S-19264T (=DSM 44701T), isolated from a smear-ripened cheese.</title>
        <authorList>
            <consortium name="US DOE Joint Genome Institute (JGI-PGF)"/>
            <person name="Walter F."/>
            <person name="Albersmeier A."/>
            <person name="Kalinowski J."/>
            <person name="Ruckert C."/>
        </authorList>
    </citation>
    <scope>NUCLEOTIDE SEQUENCE</scope>
    <source>
        <strain evidence="2">CGMCC 1.15448</strain>
    </source>
</reference>
<evidence type="ECO:0000313" key="3">
    <source>
        <dbReference type="Proteomes" id="UP000607559"/>
    </source>
</evidence>
<dbReference type="EMBL" id="BMJC01000005">
    <property type="protein sequence ID" value="GGB19156.1"/>
    <property type="molecule type" value="Genomic_DNA"/>
</dbReference>
<evidence type="ECO:0000313" key="2">
    <source>
        <dbReference type="EMBL" id="GGB19156.1"/>
    </source>
</evidence>
<keyword evidence="1" id="KW-0732">Signal</keyword>
<dbReference type="RefSeq" id="WP_188936673.1">
    <property type="nucleotide sequence ID" value="NZ_BMJC01000005.1"/>
</dbReference>
<accession>A0A8J2UI37</accession>
<name>A0A8J2UI37_9BACT</name>
<evidence type="ECO:0000256" key="1">
    <source>
        <dbReference type="SAM" id="SignalP"/>
    </source>
</evidence>
<dbReference type="AlphaFoldDB" id="A0A8J2UI37"/>
<feature type="signal peptide" evidence="1">
    <location>
        <begin position="1"/>
        <end position="21"/>
    </location>
</feature>
<gene>
    <name evidence="2" type="ORF">GCM10011511_48610</name>
</gene>
<keyword evidence="3" id="KW-1185">Reference proteome</keyword>
<feature type="chain" id="PRO_5035278175" description="DUF4836 family protein" evidence="1">
    <location>
        <begin position="22"/>
        <end position="536"/>
    </location>
</feature>
<organism evidence="2 3">
    <name type="scientific">Puia dinghuensis</name>
    <dbReference type="NCBI Taxonomy" id="1792502"/>
    <lineage>
        <taxon>Bacteria</taxon>
        <taxon>Pseudomonadati</taxon>
        <taxon>Bacteroidota</taxon>
        <taxon>Chitinophagia</taxon>
        <taxon>Chitinophagales</taxon>
        <taxon>Chitinophagaceae</taxon>
        <taxon>Puia</taxon>
    </lineage>
</organism>
<dbReference type="Proteomes" id="UP000607559">
    <property type="component" value="Unassembled WGS sequence"/>
</dbReference>
<reference evidence="2" key="2">
    <citation type="submission" date="2020-09" db="EMBL/GenBank/DDBJ databases">
        <authorList>
            <person name="Sun Q."/>
            <person name="Zhou Y."/>
        </authorList>
    </citation>
    <scope>NUCLEOTIDE SEQUENCE</scope>
    <source>
        <strain evidence="2">CGMCC 1.15448</strain>
    </source>
</reference>
<evidence type="ECO:0008006" key="4">
    <source>
        <dbReference type="Google" id="ProtNLM"/>
    </source>
</evidence>
<sequence>MIRLRLVALTILIGISTLSQAQPAVDNPIYRHIPADAQKVYHINFPGITGKVDWKALVTSFPAKEKNKQIAAFLSDPAQAGIDVTQGIFIAESNTLNIDSPRLTTILIPLTDSGKFIKFLKEQDNGTFVHLPGKPRMAREGTTTGLSWNATLVAVTFVKPPVKTKPAVLDTNHFGWVAARRSAAAIKGFDKSPFLTDPFFRNSIADDGDFHLYSRMNAGLSFVTSLMQMAHAPMDSNFLKASQQLKNNFARTMGTLRFENGRISYRSKVIYDSMGNMDFASRPLNTGLIEHLPQGNLLGMAVMHFNLGSYQDMMGKMQNGKSLHMLDSILALKGLSTKDVFSAFTGDLVLAVIDNGKTPDPATDSMGKPRLNKPDVYIVFPIGDMAAFTKISNVLKVLKDSTAQASTDTATKSPFGKWHPAHTIHDNIYVLGPNQQATDDYFNKPGRGPSRLVTDEVLASPFALVIDIKALTAYLQPVLSGSGKNQQALMILNMFDQITITSARIQGNTMESLVEVRLTDQQQNSLKTLLQLFQGH</sequence>
<protein>
    <recommendedName>
        <fullName evidence="4">DUF4836 family protein</fullName>
    </recommendedName>
</protein>
<comment type="caution">
    <text evidence="2">The sequence shown here is derived from an EMBL/GenBank/DDBJ whole genome shotgun (WGS) entry which is preliminary data.</text>
</comment>